<dbReference type="RefSeq" id="WP_259036059.1">
    <property type="nucleotide sequence ID" value="NZ_JAJISC010000004.1"/>
</dbReference>
<comment type="caution">
    <text evidence="1">The sequence shown here is derived from an EMBL/GenBank/DDBJ whole genome shotgun (WGS) entry which is preliminary data.</text>
</comment>
<dbReference type="PROSITE" id="PS51257">
    <property type="entry name" value="PROKAR_LIPOPROTEIN"/>
    <property type="match status" value="1"/>
</dbReference>
<evidence type="ECO:0000313" key="1">
    <source>
        <dbReference type="EMBL" id="MCS2609546.1"/>
    </source>
</evidence>
<dbReference type="Proteomes" id="UP001165542">
    <property type="component" value="Unassembled WGS sequence"/>
</dbReference>
<proteinExistence type="predicted"/>
<keyword evidence="2" id="KW-1185">Reference proteome</keyword>
<gene>
    <name evidence="1" type="ORF">LLY24_09490</name>
</gene>
<organism evidence="1 2">
    <name type="scientific">Halomonas dongshanensis</name>
    <dbReference type="NCBI Taxonomy" id="2890835"/>
    <lineage>
        <taxon>Bacteria</taxon>
        <taxon>Pseudomonadati</taxon>
        <taxon>Pseudomonadota</taxon>
        <taxon>Gammaproteobacteria</taxon>
        <taxon>Oceanospirillales</taxon>
        <taxon>Halomonadaceae</taxon>
        <taxon>Halomonas</taxon>
    </lineage>
</organism>
<dbReference type="EMBL" id="JAJISC010000004">
    <property type="protein sequence ID" value="MCS2609546.1"/>
    <property type="molecule type" value="Genomic_DNA"/>
</dbReference>
<name>A0ABT2ED93_9GAMM</name>
<sequence>MKFFLSKNVVIYLVLALVVSGCASRDIRWMHPKPSEELLQQAYRDLHGFHVYPLSGSEAQDELSSDEAAHLISDPDFITSTTPNFAFIMFSGREINIIGYNQYYRLSDEASRSPMIYHYKGELKRADYTLPHMAPNVGDLTVTSRPIDALELWLLNEQRTIRPNFKGTLKFESWSGTYTKVSAFEPRSWQSLF</sequence>
<reference evidence="1" key="1">
    <citation type="submission" date="2021-11" db="EMBL/GenBank/DDBJ databases">
        <title>Halomonas sp., isolated from a coastal aquaculture zone in Dongshan Bay.</title>
        <authorList>
            <person name="Lin W."/>
        </authorList>
    </citation>
    <scope>NUCLEOTIDE SEQUENCE</scope>
    <source>
        <strain evidence="1">Yzlin-01</strain>
    </source>
</reference>
<protein>
    <submittedName>
        <fullName evidence="1">Uncharacterized protein</fullName>
    </submittedName>
</protein>
<accession>A0ABT2ED93</accession>
<evidence type="ECO:0000313" key="2">
    <source>
        <dbReference type="Proteomes" id="UP001165542"/>
    </source>
</evidence>